<dbReference type="RefSeq" id="WP_147035253.1">
    <property type="nucleotide sequence ID" value="NZ_JACIDB010000004.1"/>
</dbReference>
<evidence type="ECO:0000313" key="4">
    <source>
        <dbReference type="Proteomes" id="UP000528945"/>
    </source>
</evidence>
<feature type="domain" description="Helicase ATP-binding" evidence="1">
    <location>
        <begin position="16"/>
        <end position="163"/>
    </location>
</feature>
<dbReference type="InterPro" id="IPR006935">
    <property type="entry name" value="Helicase/UvrB_N"/>
</dbReference>
<dbReference type="PROSITE" id="PS51192">
    <property type="entry name" value="HELICASE_ATP_BIND_1"/>
    <property type="match status" value="1"/>
</dbReference>
<feature type="domain" description="Helicase C-terminal" evidence="2">
    <location>
        <begin position="202"/>
        <end position="361"/>
    </location>
</feature>
<reference evidence="3 4" key="1">
    <citation type="submission" date="2020-08" db="EMBL/GenBank/DDBJ databases">
        <title>Genomic Encyclopedia of Type Strains, Phase IV (KMG-IV): sequencing the most valuable type-strain genomes for metagenomic binning, comparative biology and taxonomic classification.</title>
        <authorList>
            <person name="Goeker M."/>
        </authorList>
    </citation>
    <scope>NUCLEOTIDE SEQUENCE [LARGE SCALE GENOMIC DNA]</scope>
    <source>
        <strain evidence="3 4">DSM 15581</strain>
    </source>
</reference>
<dbReference type="GO" id="GO:0005524">
    <property type="term" value="F:ATP binding"/>
    <property type="evidence" value="ECO:0007669"/>
    <property type="project" value="InterPro"/>
</dbReference>
<protein>
    <submittedName>
        <fullName evidence="3">Superfamily II DNA or RNA helicase</fullName>
    </submittedName>
</protein>
<keyword evidence="3" id="KW-0347">Helicase</keyword>
<accession>A0AAW3TXB9</accession>
<organism evidence="3 4">
    <name type="scientific">Sphingomonas aquatilis</name>
    <dbReference type="NCBI Taxonomy" id="93063"/>
    <lineage>
        <taxon>Bacteria</taxon>
        <taxon>Pseudomonadati</taxon>
        <taxon>Pseudomonadota</taxon>
        <taxon>Alphaproteobacteria</taxon>
        <taxon>Sphingomonadales</taxon>
        <taxon>Sphingomonadaceae</taxon>
        <taxon>Sphingomonas</taxon>
    </lineage>
</organism>
<dbReference type="PROSITE" id="PS51194">
    <property type="entry name" value="HELICASE_CTER"/>
    <property type="match status" value="1"/>
</dbReference>
<name>A0AAW3TXB9_9SPHN</name>
<keyword evidence="3" id="KW-0378">Hydrolase</keyword>
<keyword evidence="4" id="KW-1185">Reference proteome</keyword>
<gene>
    <name evidence="3" type="ORF">GGR47_002356</name>
</gene>
<dbReference type="InterPro" id="IPR014001">
    <property type="entry name" value="Helicase_ATP-bd"/>
</dbReference>
<dbReference type="SMART" id="SM00487">
    <property type="entry name" value="DEXDc"/>
    <property type="match status" value="1"/>
</dbReference>
<dbReference type="Pfam" id="PF04851">
    <property type="entry name" value="ResIII"/>
    <property type="match status" value="1"/>
</dbReference>
<dbReference type="Pfam" id="PF00271">
    <property type="entry name" value="Helicase_C"/>
    <property type="match status" value="1"/>
</dbReference>
<dbReference type="Gene3D" id="3.40.50.300">
    <property type="entry name" value="P-loop containing nucleotide triphosphate hydrolases"/>
    <property type="match status" value="2"/>
</dbReference>
<dbReference type="SUPFAM" id="SSF52540">
    <property type="entry name" value="P-loop containing nucleoside triphosphate hydrolases"/>
    <property type="match status" value="1"/>
</dbReference>
<dbReference type="InterPro" id="IPR027417">
    <property type="entry name" value="P-loop_NTPase"/>
</dbReference>
<dbReference type="PANTHER" id="PTHR47396:SF1">
    <property type="entry name" value="ATP-DEPENDENT HELICASE IRC3-RELATED"/>
    <property type="match status" value="1"/>
</dbReference>
<dbReference type="Proteomes" id="UP000528945">
    <property type="component" value="Unassembled WGS sequence"/>
</dbReference>
<dbReference type="AlphaFoldDB" id="A0AAW3TXB9"/>
<evidence type="ECO:0000259" key="2">
    <source>
        <dbReference type="PROSITE" id="PS51194"/>
    </source>
</evidence>
<dbReference type="SMART" id="SM00490">
    <property type="entry name" value="HELICc"/>
    <property type="match status" value="1"/>
</dbReference>
<keyword evidence="3" id="KW-0547">Nucleotide-binding</keyword>
<dbReference type="InterPro" id="IPR001650">
    <property type="entry name" value="Helicase_C-like"/>
</dbReference>
<keyword evidence="3" id="KW-0067">ATP-binding</keyword>
<sequence length="466" mass="51376">MIELRDYQRDLIERAGHALAKHPRALIQAPTGAGKTLLSASMVGGAANKGRRIIFLTHRVELLRQTCGAFDKLGIDHGTIQAGQPFNPHHQVHVASIQTVARRLDALKTYDMAVVDEAHHAVSKTFADVLNFIRPRWTVGLSATPCRLDGKGLSEQFDTIVNGPRVAELIDRGFLSKFKIFAPTTVDVTSARTVSGDYNKHDIEELVDKPKVVGDAILHWHKLAAGKRAVVFCVSLAHAEHVVEQFRAANVTAERVDGKMGQAERAAALGRFERGETLILASVDLVSEGFDLPAIEACICLRPTKSLSLWIQQIGRVLRPSPGKDHAIILDHVSGTAMHGFPDDDREWSLEGVKKKKKGAVSDDELRVKTCPECFAVHPILPNCPSCGHIYEVKNRQPEYADGELAEISRDAVLNDLARKFEVGRMMRDAQSLSDFQKIARIAGYKPGWAYHRWSSRQQGGARAHG</sequence>
<dbReference type="GO" id="GO:0005829">
    <property type="term" value="C:cytosol"/>
    <property type="evidence" value="ECO:0007669"/>
    <property type="project" value="TreeGrafter"/>
</dbReference>
<dbReference type="InterPro" id="IPR050742">
    <property type="entry name" value="Helicase_Restrict-Modif_Enz"/>
</dbReference>
<evidence type="ECO:0000313" key="3">
    <source>
        <dbReference type="EMBL" id="MBB3876110.1"/>
    </source>
</evidence>
<dbReference type="PANTHER" id="PTHR47396">
    <property type="entry name" value="TYPE I RESTRICTION ENZYME ECOKI R PROTEIN"/>
    <property type="match status" value="1"/>
</dbReference>
<comment type="caution">
    <text evidence="3">The sequence shown here is derived from an EMBL/GenBank/DDBJ whole genome shotgun (WGS) entry which is preliminary data.</text>
</comment>
<dbReference type="GO" id="GO:0003677">
    <property type="term" value="F:DNA binding"/>
    <property type="evidence" value="ECO:0007669"/>
    <property type="project" value="InterPro"/>
</dbReference>
<proteinExistence type="predicted"/>
<dbReference type="EMBL" id="JACIDB010000004">
    <property type="protein sequence ID" value="MBB3876110.1"/>
    <property type="molecule type" value="Genomic_DNA"/>
</dbReference>
<dbReference type="GO" id="GO:0016787">
    <property type="term" value="F:hydrolase activity"/>
    <property type="evidence" value="ECO:0007669"/>
    <property type="project" value="InterPro"/>
</dbReference>
<dbReference type="GO" id="GO:0004386">
    <property type="term" value="F:helicase activity"/>
    <property type="evidence" value="ECO:0007669"/>
    <property type="project" value="UniProtKB-KW"/>
</dbReference>
<evidence type="ECO:0000259" key="1">
    <source>
        <dbReference type="PROSITE" id="PS51192"/>
    </source>
</evidence>